<protein>
    <recommendedName>
        <fullName evidence="1">F-box domain-containing protein</fullName>
    </recommendedName>
</protein>
<dbReference type="InterPro" id="IPR001810">
    <property type="entry name" value="F-box_dom"/>
</dbReference>
<sequence length="113" mass="12945">MDVSKPVPPEVLVNVFNSLDRQSFRKVRTLCRAFNSCAIPLLFNQVVLYPNQAAFEIADLVMARLKSHITTIVLFQASSRDLARAEFETEVMERMFLDNIRDGHSAFQSHMEL</sequence>
<comment type="caution">
    <text evidence="2">The sequence shown here is derived from an EMBL/GenBank/DDBJ whole genome shotgun (WGS) entry which is preliminary data.</text>
</comment>
<dbReference type="EMBL" id="JBEFKJ010000011">
    <property type="protein sequence ID" value="KAL2043583.1"/>
    <property type="molecule type" value="Genomic_DNA"/>
</dbReference>
<proteinExistence type="predicted"/>
<keyword evidence="3" id="KW-1185">Reference proteome</keyword>
<evidence type="ECO:0000313" key="2">
    <source>
        <dbReference type="EMBL" id="KAL2043583.1"/>
    </source>
</evidence>
<reference evidence="2 3" key="1">
    <citation type="submission" date="2024-09" db="EMBL/GenBank/DDBJ databases">
        <title>Rethinking Asexuality: The Enigmatic Case of Functional Sexual Genes in Lepraria (Stereocaulaceae).</title>
        <authorList>
            <person name="Doellman M."/>
            <person name="Sun Y."/>
            <person name="Barcenas-Pena A."/>
            <person name="Lumbsch H.T."/>
            <person name="Grewe F."/>
        </authorList>
    </citation>
    <scope>NUCLEOTIDE SEQUENCE [LARGE SCALE GENOMIC DNA]</scope>
    <source>
        <strain evidence="2 3">Mercado 3170</strain>
    </source>
</reference>
<feature type="domain" description="F-box" evidence="1">
    <location>
        <begin position="8"/>
        <end position="46"/>
    </location>
</feature>
<accession>A0ABR4AJJ4</accession>
<dbReference type="Pfam" id="PF12937">
    <property type="entry name" value="F-box-like"/>
    <property type="match status" value="1"/>
</dbReference>
<name>A0ABR4AJJ4_9LECA</name>
<dbReference type="SUPFAM" id="SSF81383">
    <property type="entry name" value="F-box domain"/>
    <property type="match status" value="1"/>
</dbReference>
<dbReference type="InterPro" id="IPR036047">
    <property type="entry name" value="F-box-like_dom_sf"/>
</dbReference>
<evidence type="ECO:0000259" key="1">
    <source>
        <dbReference type="Pfam" id="PF12937"/>
    </source>
</evidence>
<evidence type="ECO:0000313" key="3">
    <source>
        <dbReference type="Proteomes" id="UP001590950"/>
    </source>
</evidence>
<dbReference type="Proteomes" id="UP001590950">
    <property type="component" value="Unassembled WGS sequence"/>
</dbReference>
<organism evidence="2 3">
    <name type="scientific">Stereocaulon virgatum</name>
    <dbReference type="NCBI Taxonomy" id="373712"/>
    <lineage>
        <taxon>Eukaryota</taxon>
        <taxon>Fungi</taxon>
        <taxon>Dikarya</taxon>
        <taxon>Ascomycota</taxon>
        <taxon>Pezizomycotina</taxon>
        <taxon>Lecanoromycetes</taxon>
        <taxon>OSLEUM clade</taxon>
        <taxon>Lecanoromycetidae</taxon>
        <taxon>Lecanorales</taxon>
        <taxon>Lecanorineae</taxon>
        <taxon>Stereocaulaceae</taxon>
        <taxon>Stereocaulon</taxon>
    </lineage>
</organism>
<gene>
    <name evidence="2" type="ORF">N7G274_003890</name>
</gene>